<organism evidence="1 2">
    <name type="scientific">Gossypium anomalum</name>
    <dbReference type="NCBI Taxonomy" id="47600"/>
    <lineage>
        <taxon>Eukaryota</taxon>
        <taxon>Viridiplantae</taxon>
        <taxon>Streptophyta</taxon>
        <taxon>Embryophyta</taxon>
        <taxon>Tracheophyta</taxon>
        <taxon>Spermatophyta</taxon>
        <taxon>Magnoliopsida</taxon>
        <taxon>eudicotyledons</taxon>
        <taxon>Gunneridae</taxon>
        <taxon>Pentapetalae</taxon>
        <taxon>rosids</taxon>
        <taxon>malvids</taxon>
        <taxon>Malvales</taxon>
        <taxon>Malvaceae</taxon>
        <taxon>Malvoideae</taxon>
        <taxon>Gossypium</taxon>
    </lineage>
</organism>
<proteinExistence type="predicted"/>
<dbReference type="Proteomes" id="UP000701853">
    <property type="component" value="Chromosome 10"/>
</dbReference>
<protein>
    <submittedName>
        <fullName evidence="1">Uncharacterized protein</fullName>
    </submittedName>
</protein>
<evidence type="ECO:0000313" key="2">
    <source>
        <dbReference type="Proteomes" id="UP000701853"/>
    </source>
</evidence>
<dbReference type="EMBL" id="JAHUZN010000010">
    <property type="protein sequence ID" value="KAG8480371.1"/>
    <property type="molecule type" value="Genomic_DNA"/>
</dbReference>
<name>A0A8J5Y137_9ROSI</name>
<gene>
    <name evidence="1" type="ORF">CXB51_024575</name>
</gene>
<comment type="caution">
    <text evidence="1">The sequence shown here is derived from an EMBL/GenBank/DDBJ whole genome shotgun (WGS) entry which is preliminary data.</text>
</comment>
<dbReference type="OrthoDB" id="986592at2759"/>
<reference evidence="1 2" key="1">
    <citation type="journal article" date="2021" name="bioRxiv">
        <title>The Gossypium anomalum genome as a resource for cotton improvement and evolutionary analysis of hybrid incompatibility.</title>
        <authorList>
            <person name="Grover C.E."/>
            <person name="Yuan D."/>
            <person name="Arick M.A."/>
            <person name="Miller E.R."/>
            <person name="Hu G."/>
            <person name="Peterson D.G."/>
            <person name="Wendel J.F."/>
            <person name="Udall J.A."/>
        </authorList>
    </citation>
    <scope>NUCLEOTIDE SEQUENCE [LARGE SCALE GENOMIC DNA]</scope>
    <source>
        <strain evidence="1">JFW-Udall</strain>
        <tissue evidence="1">Leaf</tissue>
    </source>
</reference>
<accession>A0A8J5Y137</accession>
<sequence length="157" mass="17793">MTLGVEVAEMGWDLSLRTQFRKALAMNSIWLREEGEAKLGGICENNRRLGNGQWKMENKMRYGKDVDLVFGFNLEGGSSPFGKMMKKALVDQALTMMDHDLEDVVIIGEEGKKRSKGEIDDLLGKDEINNVIPRNRRMVELNHLLSAAVKRRADRAQ</sequence>
<dbReference type="AlphaFoldDB" id="A0A8J5Y137"/>
<keyword evidence="2" id="KW-1185">Reference proteome</keyword>
<evidence type="ECO:0000313" key="1">
    <source>
        <dbReference type="EMBL" id="KAG8480371.1"/>
    </source>
</evidence>